<feature type="transmembrane region" description="Helical" evidence="1">
    <location>
        <begin position="27"/>
        <end position="49"/>
    </location>
</feature>
<sequence>MNLLAEHKNIGSRGKVKPTKQGASWVLLYHCLLKFAICIFVQFLDFIFVTSYKI</sequence>
<protein>
    <submittedName>
        <fullName evidence="2">Uncharacterized protein</fullName>
    </submittedName>
</protein>
<dbReference type="EMBL" id="CP001107">
    <property type="protein sequence ID" value="ACR75907.1"/>
    <property type="molecule type" value="Genomic_DNA"/>
</dbReference>
<gene>
    <name evidence="2" type="ordered locus">EUBREC_2167</name>
</gene>
<dbReference type="Proteomes" id="UP000001477">
    <property type="component" value="Chromosome"/>
</dbReference>
<keyword evidence="1" id="KW-0472">Membrane</keyword>
<keyword evidence="1" id="KW-0812">Transmembrane</keyword>
<dbReference type="AlphaFoldDB" id="C4ZCG1"/>
<reference evidence="2 3" key="1">
    <citation type="journal article" date="2009" name="Proc. Natl. Acad. Sci. U.S.A.">
        <title>Characterizing a model human gut microbiota composed of members of its two dominant bacterial phyla.</title>
        <authorList>
            <person name="Mahowald M.A."/>
            <person name="Rey F.E."/>
            <person name="Seedorf H."/>
            <person name="Turnbaugh P.J."/>
            <person name="Fulton R.S."/>
            <person name="Wollam A."/>
            <person name="Shah N."/>
            <person name="Wang C."/>
            <person name="Magrini V."/>
            <person name="Wilson R.K."/>
            <person name="Cantarel B.L."/>
            <person name="Coutinho P.M."/>
            <person name="Henrissat B."/>
            <person name="Crock L.W."/>
            <person name="Russell A."/>
            <person name="Verberkmoes N.C."/>
            <person name="Hettich R.L."/>
            <person name="Gordon J.I."/>
        </authorList>
    </citation>
    <scope>NUCLEOTIDE SEQUENCE [LARGE SCALE GENOMIC DNA]</scope>
    <source>
        <strain evidence="3">ATCC 33656 / DSM 3377 / JCM 17463 / KCTC 5835 / LMG 30912 / VPI 0990</strain>
    </source>
</reference>
<dbReference type="KEGG" id="ere:EUBREC_2167"/>
<evidence type="ECO:0000313" key="3">
    <source>
        <dbReference type="Proteomes" id="UP000001477"/>
    </source>
</evidence>
<evidence type="ECO:0000256" key="1">
    <source>
        <dbReference type="SAM" id="Phobius"/>
    </source>
</evidence>
<dbReference type="HOGENOM" id="CLU_3043517_0_0_9"/>
<organism evidence="2 3">
    <name type="scientific">Agathobacter rectalis (strain ATCC 33656 / DSM 3377 / JCM 17463 / KCTC 5835 / VPI 0990)</name>
    <name type="common">Eubacterium rectale</name>
    <dbReference type="NCBI Taxonomy" id="515619"/>
    <lineage>
        <taxon>Bacteria</taxon>
        <taxon>Bacillati</taxon>
        <taxon>Bacillota</taxon>
        <taxon>Clostridia</taxon>
        <taxon>Lachnospirales</taxon>
        <taxon>Lachnospiraceae</taxon>
        <taxon>Agathobacter</taxon>
    </lineage>
</organism>
<evidence type="ECO:0000313" key="2">
    <source>
        <dbReference type="EMBL" id="ACR75907.1"/>
    </source>
</evidence>
<name>C4ZCG1_AGARV</name>
<proteinExistence type="predicted"/>
<accession>C4ZCG1</accession>
<dbReference type="PaxDb" id="515619-EUBREC_2167"/>
<keyword evidence="1" id="KW-1133">Transmembrane helix</keyword>